<dbReference type="Gene3D" id="2.170.130.10">
    <property type="entry name" value="TonB-dependent receptor, plug domain"/>
    <property type="match status" value="1"/>
</dbReference>
<dbReference type="Gene3D" id="2.60.40.1120">
    <property type="entry name" value="Carboxypeptidase-like, regulatory domain"/>
    <property type="match status" value="1"/>
</dbReference>
<dbReference type="InterPro" id="IPR012910">
    <property type="entry name" value="Plug_dom"/>
</dbReference>
<evidence type="ECO:0000259" key="6">
    <source>
        <dbReference type="Pfam" id="PF14905"/>
    </source>
</evidence>
<feature type="domain" description="Outer membrane protein beta-barrel" evidence="6">
    <location>
        <begin position="558"/>
        <end position="884"/>
    </location>
</feature>
<keyword evidence="3" id="KW-0998">Cell outer membrane</keyword>
<protein>
    <submittedName>
        <fullName evidence="7">Outer membrane receptor proteins, mostly Fe transport</fullName>
    </submittedName>
</protein>
<evidence type="ECO:0000313" key="8">
    <source>
        <dbReference type="Proteomes" id="UP000184611"/>
    </source>
</evidence>
<dbReference type="InterPro" id="IPR036942">
    <property type="entry name" value="Beta-barrel_TonB_sf"/>
</dbReference>
<evidence type="ECO:0000259" key="5">
    <source>
        <dbReference type="Pfam" id="PF07715"/>
    </source>
</evidence>
<dbReference type="PANTHER" id="PTHR40980">
    <property type="entry name" value="PLUG DOMAIN-CONTAINING PROTEIN"/>
    <property type="match status" value="1"/>
</dbReference>
<keyword evidence="2" id="KW-0472">Membrane</keyword>
<proteinExistence type="predicted"/>
<feature type="chain" id="PRO_5013178665" evidence="4">
    <location>
        <begin position="19"/>
        <end position="905"/>
    </location>
</feature>
<evidence type="ECO:0000256" key="4">
    <source>
        <dbReference type="SAM" id="SignalP"/>
    </source>
</evidence>
<dbReference type="STRING" id="416016.SAMN05443547_0517"/>
<evidence type="ECO:0000256" key="2">
    <source>
        <dbReference type="ARBA" id="ARBA00023136"/>
    </source>
</evidence>
<accession>A0A1M7ZTT3</accession>
<dbReference type="SUPFAM" id="SSF56935">
    <property type="entry name" value="Porins"/>
    <property type="match status" value="1"/>
</dbReference>
<organism evidence="7 8">
    <name type="scientific">Flavobacterium cucumis</name>
    <dbReference type="NCBI Taxonomy" id="416016"/>
    <lineage>
        <taxon>Bacteria</taxon>
        <taxon>Pseudomonadati</taxon>
        <taxon>Bacteroidota</taxon>
        <taxon>Flavobacteriia</taxon>
        <taxon>Flavobacteriales</taxon>
        <taxon>Flavobacteriaceae</taxon>
        <taxon>Flavobacterium</taxon>
    </lineage>
</organism>
<sequence length="905" mass="101467">MKLRLLFSILLFSVISFAQNGTVSGVILDKEMNNEPLPFANVMIKGSPQGTTTDENGKYSLTLKPGNYTIIFGYLGYENKEIAFSLKANEKKIINHTLEASGVQLKDIEIVQTILKEKESVLLQEQQKAVEFKQAIGAQELSRKGVSNAEAAVTKTSGVTKQQGVKNVIVRGLGDRYNSTSLNGLALPSDDPEYKNISLDFFGSELIQNVSINKTFSSNFLGDVGGANIDITSKELGKDKEIDINFSNGINTQTLGENFKLIDGTNWFGTQRTKNTISSITVYDFKNNLKPNEQNLQINNGFSISGGRKFNIGKGKLSLFLVGSLDNNYLYTEGNIKQTNSLGQVYLNQNFNKYNYNVSQLVMNNMKYKFGDGNSIALNNILIHNNNQSYGDYFGENNPEQTGDLELLVRQQVNDNLLFVNQLIGDFKLSEKIKYHIGLAFNTVTGNEPDRRSNNYLFRDGFFAPQTNSAGENERFYSNLKEKDYVANSFFTYDFGGENKTRIFELGGDVRYTKRDFQSIIFNHDFSTRTEIDVNNPDLIFNQASLDNGIFELETGRGTASNPRVFDPFTYNAVRFIGAGYGKYTHSFNENLVALVGLRGEFAFQEAKYDTNISNSATNGKANLEDLYLLPSLSLKYNFNENSILRFSSSKTYTYPQFKEIAPFKYQDVSFSSQGNPDLEPSENYNFDLKYERFFGNGELFSITGFGKQILNPIARSEIPSGGNTLTYLNIGERANVFGIELELRKNIINGQENETNKNLLSFGLNASYLFSEVNLDRNSVAQFTKKTSELEGATPLLINSDLTYTRKFKNESSLTSTLILNYFSDRVYSIGTRGFENIIEKSIPTLDFVAKLNLNKNYSLSLKGQNLLNPDFQLSRDGANNGENVVLRDFKRGVNLSLGFGISF</sequence>
<keyword evidence="8" id="KW-1185">Reference proteome</keyword>
<dbReference type="GO" id="GO:0009279">
    <property type="term" value="C:cell outer membrane"/>
    <property type="evidence" value="ECO:0007669"/>
    <property type="project" value="UniProtKB-SubCell"/>
</dbReference>
<dbReference type="OrthoDB" id="9768470at2"/>
<keyword evidence="7" id="KW-0675">Receptor</keyword>
<gene>
    <name evidence="7" type="ORF">SAMN05443547_0517</name>
</gene>
<dbReference type="Pfam" id="PF14905">
    <property type="entry name" value="OMP_b-brl_3"/>
    <property type="match status" value="1"/>
</dbReference>
<evidence type="ECO:0000256" key="1">
    <source>
        <dbReference type="ARBA" id="ARBA00004442"/>
    </source>
</evidence>
<dbReference type="PANTHER" id="PTHR40980:SF5">
    <property type="entry name" value="TONB-DEPENDENT RECEPTOR"/>
    <property type="match status" value="1"/>
</dbReference>
<reference evidence="8" key="1">
    <citation type="submission" date="2016-12" db="EMBL/GenBank/DDBJ databases">
        <authorList>
            <person name="Varghese N."/>
            <person name="Submissions S."/>
        </authorList>
    </citation>
    <scope>NUCLEOTIDE SEQUENCE [LARGE SCALE GENOMIC DNA]</scope>
    <source>
        <strain evidence="8">DSM 18830</strain>
    </source>
</reference>
<name>A0A1M7ZTT3_9FLAO</name>
<comment type="subcellular location">
    <subcellularLocation>
        <location evidence="1">Cell outer membrane</location>
    </subcellularLocation>
</comment>
<dbReference type="SUPFAM" id="SSF49464">
    <property type="entry name" value="Carboxypeptidase regulatory domain-like"/>
    <property type="match status" value="1"/>
</dbReference>
<dbReference type="Pfam" id="PF07715">
    <property type="entry name" value="Plug"/>
    <property type="match status" value="1"/>
</dbReference>
<feature type="signal peptide" evidence="4">
    <location>
        <begin position="1"/>
        <end position="18"/>
    </location>
</feature>
<keyword evidence="4" id="KW-0732">Signal</keyword>
<dbReference type="RefSeq" id="WP_073581105.1">
    <property type="nucleotide sequence ID" value="NZ_CBCSEA010000001.1"/>
</dbReference>
<evidence type="ECO:0000313" key="7">
    <source>
        <dbReference type="EMBL" id="SHO72190.1"/>
    </source>
</evidence>
<dbReference type="InterPro" id="IPR041700">
    <property type="entry name" value="OMP_b-brl_3"/>
</dbReference>
<dbReference type="Proteomes" id="UP000184611">
    <property type="component" value="Unassembled WGS sequence"/>
</dbReference>
<dbReference type="AlphaFoldDB" id="A0A1M7ZTT3"/>
<dbReference type="InterPro" id="IPR008969">
    <property type="entry name" value="CarboxyPept-like_regulatory"/>
</dbReference>
<dbReference type="EMBL" id="FRYK01000001">
    <property type="protein sequence ID" value="SHO72190.1"/>
    <property type="molecule type" value="Genomic_DNA"/>
</dbReference>
<evidence type="ECO:0000256" key="3">
    <source>
        <dbReference type="ARBA" id="ARBA00023237"/>
    </source>
</evidence>
<dbReference type="Pfam" id="PF13715">
    <property type="entry name" value="CarbopepD_reg_2"/>
    <property type="match status" value="1"/>
</dbReference>
<feature type="domain" description="TonB-dependent receptor plug" evidence="5">
    <location>
        <begin position="133"/>
        <end position="221"/>
    </location>
</feature>
<dbReference type="InterPro" id="IPR037066">
    <property type="entry name" value="Plug_dom_sf"/>
</dbReference>
<dbReference type="Gene3D" id="2.40.170.20">
    <property type="entry name" value="TonB-dependent receptor, beta-barrel domain"/>
    <property type="match status" value="1"/>
</dbReference>